<evidence type="ECO:0000313" key="3">
    <source>
        <dbReference type="Proteomes" id="UP000277337"/>
    </source>
</evidence>
<name>A0A386KKB8_9CAUD</name>
<gene>
    <name evidence="2" type="ORF">Aci07_45</name>
</gene>
<dbReference type="Proteomes" id="UP000277337">
    <property type="component" value="Segment"/>
</dbReference>
<evidence type="ECO:0000256" key="1">
    <source>
        <dbReference type="SAM" id="Coils"/>
    </source>
</evidence>
<feature type="coiled-coil region" evidence="1">
    <location>
        <begin position="122"/>
        <end position="152"/>
    </location>
</feature>
<dbReference type="EMBL" id="MH800200">
    <property type="protein sequence ID" value="AYD85862.1"/>
    <property type="molecule type" value="Genomic_DNA"/>
</dbReference>
<sequence>MNILRSFTETVVTTPTDLFPISFEYDEKYDAVHVFLNDVAVEDLGYTVSQVNAVTIKVEPAITEGTVRIERETDIDKMMYIFDAGALFIDQNVDADFKQIVHSQQEVRDGFIKLRSDVLPLVNGLREALKQAQEASEAAQEAADAAEEAAQVSRSAGQVIDESGLTQQDINNSVANELVTINTRLGYIVTPEQYGAKANDPTFDSTNAINNALASGSTIYADATKTYYVSGALVSKGQALIGGFKISSSKKIRPEFTSPIGVVNTTSREVPDPANIKFCFVQRSHDLVEFFKLRELGFNTILHYDLYNTGGTIQAVLDNARTAGLRVIVATENRSANVDTQVAFWANYDAHPALYAYSMFDEPVGRAISVATQDSKIAKYRAMTKKPLTVTEYYFTSLSTVPLSFNYDIHFIHGYARNWQEPDVSIKVSKDLALARKNTAYYTSVFASKKTIPVVGLFVSSTSDGMSNNVDQINQFATIYGQTNTGDLGVFIWDVMSTSIPDNLGNNLSFQETWKKCLNTRSPLKYKSICFGQGDSASYNMGISSILDTPLRTFDTSYAQNTNAYPVRIRTGAADSLFVTKAANATYAGIAFKTNNATYYSNIKISKFGTLYLWLTDITASFVGTINVYLSNDGGQTKQLVGTSTSTVVDLTFENPYSKEAILILEVISTSTASEYFRRFLRGVIMSSDW</sequence>
<evidence type="ECO:0000313" key="2">
    <source>
        <dbReference type="EMBL" id="AYD85862.1"/>
    </source>
</evidence>
<organism evidence="2 3">
    <name type="scientific">Acinetobacter phage vB_AbaP_46-62_Aci07</name>
    <dbReference type="NCBI Taxonomy" id="2315468"/>
    <lineage>
        <taxon>Viruses</taxon>
        <taxon>Duplodnaviria</taxon>
        <taxon>Heunggongvirae</taxon>
        <taxon>Uroviricota</taxon>
        <taxon>Caudoviricetes</taxon>
        <taxon>Autographivirales</taxon>
        <taxon>Autoscriptoviridae</taxon>
        <taxon>Beijerinckvirinae</taxon>
        <taxon>Friunavirus</taxon>
        <taxon>Friunavirus Aci07</taxon>
    </lineage>
</organism>
<proteinExistence type="predicted"/>
<keyword evidence="3" id="KW-1185">Reference proteome</keyword>
<accession>A0A386KKB8</accession>
<keyword evidence="1" id="KW-0175">Coiled coil</keyword>
<dbReference type="SUPFAM" id="SSF51445">
    <property type="entry name" value="(Trans)glycosidases"/>
    <property type="match status" value="1"/>
</dbReference>
<protein>
    <submittedName>
        <fullName evidence="2">Putative capsular polysaccharide depolymerase</fullName>
    </submittedName>
</protein>
<dbReference type="InterPro" id="IPR017853">
    <property type="entry name" value="GH"/>
</dbReference>
<reference evidence="2 3" key="1">
    <citation type="submission" date="2018-08" db="EMBL/GenBank/DDBJ databases">
        <title>Complete genome sequence of five Acinetobacter baumannii phages from Abidjan, Cote d'Ivoire.</title>
        <authorList>
            <person name="Essoh C."/>
            <person name="Vernadet J.-P."/>
            <person name="Vergnaud G."/>
            <person name="Resch G."/>
            <person name="Pourcel C."/>
        </authorList>
    </citation>
    <scope>NUCLEOTIDE SEQUENCE [LARGE SCALE GENOMIC DNA]</scope>
</reference>